<feature type="compositionally biased region" description="Polar residues" evidence="1">
    <location>
        <begin position="40"/>
        <end position="57"/>
    </location>
</feature>
<protein>
    <submittedName>
        <fullName evidence="2">Uncharacterized protein</fullName>
    </submittedName>
</protein>
<dbReference type="STRING" id="417102.CA982_02170"/>
<keyword evidence="3" id="KW-1185">Reference proteome</keyword>
<dbReference type="Proteomes" id="UP000194632">
    <property type="component" value="Unassembled WGS sequence"/>
</dbReference>
<dbReference type="AlphaFoldDB" id="A0A243QFN7"/>
<evidence type="ECO:0000313" key="2">
    <source>
        <dbReference type="EMBL" id="OUC80562.1"/>
    </source>
</evidence>
<sequence length="69" mass="7352">MEGLTSSNQRVRPDDIPSSAERDITAGPPNAHWMIYGAQSTKTDAQSTESGAQSTGTGAPLAWHFCNVF</sequence>
<accession>A0A243QFN7</accession>
<dbReference type="EMBL" id="NGFO01000002">
    <property type="protein sequence ID" value="OUC80562.1"/>
    <property type="molecule type" value="Genomic_DNA"/>
</dbReference>
<evidence type="ECO:0000313" key="3">
    <source>
        <dbReference type="Proteomes" id="UP000194632"/>
    </source>
</evidence>
<feature type="region of interest" description="Disordered" evidence="1">
    <location>
        <begin position="40"/>
        <end position="59"/>
    </location>
</feature>
<name>A0A243QFN7_9ACTN</name>
<comment type="caution">
    <text evidence="2">The sequence shown here is derived from an EMBL/GenBank/DDBJ whole genome shotgun (WGS) entry which is preliminary data.</text>
</comment>
<proteinExistence type="predicted"/>
<feature type="compositionally biased region" description="Basic and acidic residues" evidence="1">
    <location>
        <begin position="11"/>
        <end position="24"/>
    </location>
</feature>
<feature type="region of interest" description="Disordered" evidence="1">
    <location>
        <begin position="1"/>
        <end position="31"/>
    </location>
</feature>
<organism evidence="2 3">
    <name type="scientific">Gordonia lacunae</name>
    <dbReference type="NCBI Taxonomy" id="417102"/>
    <lineage>
        <taxon>Bacteria</taxon>
        <taxon>Bacillati</taxon>
        <taxon>Actinomycetota</taxon>
        <taxon>Actinomycetes</taxon>
        <taxon>Mycobacteriales</taxon>
        <taxon>Gordoniaceae</taxon>
        <taxon>Gordonia</taxon>
    </lineage>
</organism>
<evidence type="ECO:0000256" key="1">
    <source>
        <dbReference type="SAM" id="MobiDB-lite"/>
    </source>
</evidence>
<gene>
    <name evidence="2" type="ORF">CA982_02170</name>
</gene>
<feature type="compositionally biased region" description="Polar residues" evidence="1">
    <location>
        <begin position="1"/>
        <end position="10"/>
    </location>
</feature>
<reference evidence="2 3" key="1">
    <citation type="submission" date="2017-05" db="EMBL/GenBank/DDBJ databases">
        <title>Biotechnological potential of actinobacteria isolated from South African environments.</title>
        <authorList>
            <person name="Le Roes-Hill M."/>
            <person name="Prins A."/>
            <person name="Durrell K.A."/>
        </authorList>
    </citation>
    <scope>NUCLEOTIDE SEQUENCE [LARGE SCALE GENOMIC DNA]</scope>
    <source>
        <strain evidence="2">BS2</strain>
    </source>
</reference>